<feature type="domain" description="FDX-ACB" evidence="10">
    <location>
        <begin position="593"/>
        <end position="684"/>
    </location>
</feature>
<keyword evidence="7" id="KW-0460">Magnesium</keyword>
<evidence type="ECO:0000256" key="5">
    <source>
        <dbReference type="ARBA" id="ARBA00022741"/>
    </source>
</evidence>
<dbReference type="SMART" id="SM00896">
    <property type="entry name" value="FDX-ACB"/>
    <property type="match status" value="1"/>
</dbReference>
<dbReference type="EMBL" id="MH795132">
    <property type="protein sequence ID" value="AYO28677.1"/>
    <property type="molecule type" value="Genomic_DNA"/>
</dbReference>
<evidence type="ECO:0000259" key="11">
    <source>
        <dbReference type="PROSITE" id="PS51483"/>
    </source>
</evidence>
<dbReference type="EC" id="6.1.1.20" evidence="2"/>
<dbReference type="Gene3D" id="3.30.56.10">
    <property type="match status" value="1"/>
</dbReference>
<dbReference type="GO" id="GO:0006432">
    <property type="term" value="P:phenylalanyl-tRNA aminoacylation"/>
    <property type="evidence" value="ECO:0007669"/>
    <property type="project" value="InterPro"/>
</dbReference>
<proteinExistence type="predicted"/>
<dbReference type="GO" id="GO:0005524">
    <property type="term" value="F:ATP binding"/>
    <property type="evidence" value="ECO:0007669"/>
    <property type="project" value="UniProtKB-KW"/>
</dbReference>
<dbReference type="AlphaFoldDB" id="A0A3G2QZX2"/>
<keyword evidence="5" id="KW-0547">Nucleotide-binding</keyword>
<dbReference type="Gene3D" id="3.30.70.380">
    <property type="entry name" value="Ferrodoxin-fold anticodon-binding domain"/>
    <property type="match status" value="1"/>
</dbReference>
<dbReference type="SUPFAM" id="SSF55681">
    <property type="entry name" value="Class II aaRS and biotin synthetases"/>
    <property type="match status" value="1"/>
</dbReference>
<dbReference type="InterPro" id="IPR045864">
    <property type="entry name" value="aa-tRNA-synth_II/BPL/LPL"/>
</dbReference>
<keyword evidence="6" id="KW-0067">ATP-binding</keyword>
<evidence type="ECO:0000259" key="10">
    <source>
        <dbReference type="PROSITE" id="PS51447"/>
    </source>
</evidence>
<geneLocation type="plastid" evidence="12"/>
<dbReference type="PROSITE" id="PS51483">
    <property type="entry name" value="B5"/>
    <property type="match status" value="1"/>
</dbReference>
<dbReference type="InterPro" id="IPR009061">
    <property type="entry name" value="DNA-bd_dom_put_sf"/>
</dbReference>
<dbReference type="InterPro" id="IPR045060">
    <property type="entry name" value="Phe-tRNA-ligase_IIc_bsu"/>
</dbReference>
<dbReference type="Gene3D" id="3.50.40.10">
    <property type="entry name" value="Phenylalanyl-trna Synthetase, Chain B, domain 3"/>
    <property type="match status" value="1"/>
</dbReference>
<dbReference type="SMART" id="SM00874">
    <property type="entry name" value="B5"/>
    <property type="match status" value="1"/>
</dbReference>
<evidence type="ECO:0000256" key="4">
    <source>
        <dbReference type="ARBA" id="ARBA00022723"/>
    </source>
</evidence>
<keyword evidence="9 12" id="KW-0030">Aminoacyl-tRNA synthetase</keyword>
<evidence type="ECO:0000256" key="8">
    <source>
        <dbReference type="ARBA" id="ARBA00022917"/>
    </source>
</evidence>
<dbReference type="InterPro" id="IPR041616">
    <property type="entry name" value="PheRS_beta_core"/>
</dbReference>
<evidence type="ECO:0000256" key="2">
    <source>
        <dbReference type="ARBA" id="ARBA00012814"/>
    </source>
</evidence>
<dbReference type="Pfam" id="PF03147">
    <property type="entry name" value="FDX-ACB"/>
    <property type="match status" value="1"/>
</dbReference>
<name>A0A3G2QZX2_9STRA</name>
<dbReference type="PANTHER" id="PTHR10947">
    <property type="entry name" value="PHENYLALANYL-TRNA SYNTHETASE BETA CHAIN AND LEUCINE-RICH REPEAT-CONTAINING PROTEIN 47"/>
    <property type="match status" value="1"/>
</dbReference>
<evidence type="ECO:0000313" key="12">
    <source>
        <dbReference type="EMBL" id="AYO28677.1"/>
    </source>
</evidence>
<dbReference type="InterPro" id="IPR020825">
    <property type="entry name" value="Phe-tRNA_synthase-like_B3/B4"/>
</dbReference>
<keyword evidence="8" id="KW-0648">Protein biosynthesis</keyword>
<feature type="domain" description="B5" evidence="11">
    <location>
        <begin position="302"/>
        <end position="375"/>
    </location>
</feature>
<organism evidence="12">
    <name type="scientific">Neotessella volvocina</name>
    <dbReference type="NCBI Taxonomy" id="52559"/>
    <lineage>
        <taxon>Eukaryota</taxon>
        <taxon>Sar</taxon>
        <taxon>Stramenopiles</taxon>
        <taxon>Ochrophyta</taxon>
        <taxon>Synurophyceae</taxon>
        <taxon>Synurales</taxon>
        <taxon>Neotessellaceae</taxon>
        <taxon>Neotessella</taxon>
    </lineage>
</organism>
<dbReference type="Pfam" id="PF17759">
    <property type="entry name" value="tRNA_synthFbeta"/>
    <property type="match status" value="1"/>
</dbReference>
<keyword evidence="4" id="KW-0479">Metal-binding</keyword>
<evidence type="ECO:0000256" key="7">
    <source>
        <dbReference type="ARBA" id="ARBA00022842"/>
    </source>
</evidence>
<sequence>MEFSLLELKKTHFFNSLTLKNLINLLNTKGLEIDGYSISKLKENDFFENVQLLIKIPSNRQDLFNENSLKKELEILLSLKNFFLWKKLNLQYFLFQNKNQSYSSFILLNPNFLKVQTYLIKIENFEEIKSRLWITKKLENLGIKDNNTINEISNLICSEWGHQLRLQTLELNFSEIKPLIVEQLKKTEFFIDHQKQYHELTAGNLVIKEKNGKIIFVLGKIVPISINTLTNHSLILEASFFEPGLIKEFYTLKDFSLILKRTQKSFLEAFKHSIQRFLSLLEIFSYCSYSSLYLTTKTTKNFSHRILSLRKNYLLTLLNLKNYDLNIFKQADLRIICETKKNFYILIPSIRYDLTREIDLVEEYSRFLEYESFLEIFPMKEKKQKAESKPIITYLKQYFLNYSFNEVLNNSIQQNEKEHITNIFISNPLNKELDGLRSSLLPKLIDLYSKNTKISYGIKKNLFETGRVFQNYKGKFIEEDKFSAIFEYPFSKNKEKNISDWFIVKGFIENILHYFGYKDLVIETIPLSFSFFHPNRSILFKKNEKILLLFGELSPTYQVLYNFKNPVYLFELNLIYFQNFQLRTNVRQYQIYSKYPSIKKDLSILASKKTNFSLIKEIIFQLSFYIKNLEFFDIYIENKNFELIKIGLRIEFQSQKQTLTNEIIQNELQLIKNFFEKNFKSKFHLIIN</sequence>
<dbReference type="GO" id="GO:0004826">
    <property type="term" value="F:phenylalanine-tRNA ligase activity"/>
    <property type="evidence" value="ECO:0007669"/>
    <property type="project" value="UniProtKB-EC"/>
</dbReference>
<evidence type="ECO:0000256" key="1">
    <source>
        <dbReference type="ARBA" id="ARBA00001946"/>
    </source>
</evidence>
<protein>
    <recommendedName>
        <fullName evidence="2">phenylalanine--tRNA ligase</fullName>
        <ecNumber evidence="2">6.1.1.20</ecNumber>
    </recommendedName>
</protein>
<dbReference type="InterPro" id="IPR005147">
    <property type="entry name" value="tRNA_synthase_B5-dom"/>
</dbReference>
<reference evidence="12" key="1">
    <citation type="submission" date="2018-08" db="EMBL/GenBank/DDBJ databases">
        <title>Comparative Plastid Genomics of Synurophyceae: Evolutionary Evidence of Lateral Gene Transfer and Inverted Repeat Dynamics.</title>
        <authorList>
            <person name="Kim J.I."/>
            <person name="Shin H."/>
            <person name="Skaloud P."/>
            <person name="Jung J."/>
            <person name="Yoon H.S."/>
            <person name="Archibald J.M."/>
            <person name="Shin W."/>
        </authorList>
    </citation>
    <scope>NUCLEOTIDE SEQUENCE</scope>
    <source>
        <strain evidence="12">CCMP1781</strain>
    </source>
</reference>
<dbReference type="SUPFAM" id="SSF46955">
    <property type="entry name" value="Putative DNA-binding domain"/>
    <property type="match status" value="1"/>
</dbReference>
<dbReference type="InterPro" id="IPR005121">
    <property type="entry name" value="Fdx_antiC-bd"/>
</dbReference>
<dbReference type="Gene3D" id="3.30.930.10">
    <property type="entry name" value="Bira Bifunctional Protein, Domain 2"/>
    <property type="match status" value="1"/>
</dbReference>
<gene>
    <name evidence="12" type="primary">syfB</name>
</gene>
<evidence type="ECO:0000256" key="9">
    <source>
        <dbReference type="ARBA" id="ARBA00023146"/>
    </source>
</evidence>
<dbReference type="SUPFAM" id="SSF56037">
    <property type="entry name" value="PheT/TilS domain"/>
    <property type="match status" value="1"/>
</dbReference>
<evidence type="ECO:0000256" key="3">
    <source>
        <dbReference type="ARBA" id="ARBA00022598"/>
    </source>
</evidence>
<dbReference type="GO" id="GO:0000287">
    <property type="term" value="F:magnesium ion binding"/>
    <property type="evidence" value="ECO:0007669"/>
    <property type="project" value="InterPro"/>
</dbReference>
<comment type="cofactor">
    <cofactor evidence="1">
        <name>Mg(2+)</name>
        <dbReference type="ChEBI" id="CHEBI:18420"/>
    </cofactor>
</comment>
<dbReference type="GO" id="GO:0003723">
    <property type="term" value="F:RNA binding"/>
    <property type="evidence" value="ECO:0007669"/>
    <property type="project" value="InterPro"/>
</dbReference>
<dbReference type="PANTHER" id="PTHR10947:SF3">
    <property type="entry name" value="LEUCINE-RICH REPEAT-CONTAINING PROTEIN 47"/>
    <property type="match status" value="1"/>
</dbReference>
<evidence type="ECO:0000256" key="6">
    <source>
        <dbReference type="ARBA" id="ARBA00022840"/>
    </source>
</evidence>
<keyword evidence="3" id="KW-0436">Ligase</keyword>
<dbReference type="SUPFAM" id="SSF54991">
    <property type="entry name" value="Anticodon-binding domain of PheRS"/>
    <property type="match status" value="1"/>
</dbReference>
<dbReference type="InterPro" id="IPR036690">
    <property type="entry name" value="Fdx_antiC-bd_sf"/>
</dbReference>
<keyword evidence="12" id="KW-0934">Plastid</keyword>
<dbReference type="PROSITE" id="PS51447">
    <property type="entry name" value="FDX_ACB"/>
    <property type="match status" value="1"/>
</dbReference>
<accession>A0A3G2QZX2</accession>